<keyword evidence="1" id="KW-0472">Membrane</keyword>
<protein>
    <submittedName>
        <fullName evidence="2">Uncharacterized protein</fullName>
    </submittedName>
</protein>
<dbReference type="EMBL" id="FOQD01000005">
    <property type="protein sequence ID" value="SFI08752.1"/>
    <property type="molecule type" value="Genomic_DNA"/>
</dbReference>
<dbReference type="AlphaFoldDB" id="A0A1I3FC75"/>
<keyword evidence="3" id="KW-1185">Reference proteome</keyword>
<dbReference type="STRING" id="1576369.SAMN05421753_105171"/>
<dbReference type="Proteomes" id="UP000199518">
    <property type="component" value="Unassembled WGS sequence"/>
</dbReference>
<evidence type="ECO:0000313" key="2">
    <source>
        <dbReference type="EMBL" id="SFI08752.1"/>
    </source>
</evidence>
<reference evidence="3" key="1">
    <citation type="submission" date="2016-10" db="EMBL/GenBank/DDBJ databases">
        <authorList>
            <person name="Varghese N."/>
            <person name="Submissions S."/>
        </authorList>
    </citation>
    <scope>NUCLEOTIDE SEQUENCE [LARGE SCALE GENOMIC DNA]</scope>
    <source>
        <strain evidence="3">DSM 26348</strain>
    </source>
</reference>
<sequence>MIRQLLNDEAGFIVSAELVLVATILVLGLIVGLSQVQYAVVEELNDVAHAIGALNQSFYYTGFTAEKASGALKSGTYGSTFHDAIDECDANCTAIACDSPVAECAGPF</sequence>
<feature type="transmembrane region" description="Helical" evidence="1">
    <location>
        <begin position="12"/>
        <end position="33"/>
    </location>
</feature>
<gene>
    <name evidence="2" type="ORF">SAMN05421753_105171</name>
</gene>
<accession>A0A1I3FC75</accession>
<organism evidence="2 3">
    <name type="scientific">Planctomicrobium piriforme</name>
    <dbReference type="NCBI Taxonomy" id="1576369"/>
    <lineage>
        <taxon>Bacteria</taxon>
        <taxon>Pseudomonadati</taxon>
        <taxon>Planctomycetota</taxon>
        <taxon>Planctomycetia</taxon>
        <taxon>Planctomycetales</taxon>
        <taxon>Planctomycetaceae</taxon>
        <taxon>Planctomicrobium</taxon>
    </lineage>
</organism>
<keyword evidence="1" id="KW-1133">Transmembrane helix</keyword>
<evidence type="ECO:0000313" key="3">
    <source>
        <dbReference type="Proteomes" id="UP000199518"/>
    </source>
</evidence>
<dbReference type="RefSeq" id="WP_092049107.1">
    <property type="nucleotide sequence ID" value="NZ_FOQD01000005.1"/>
</dbReference>
<evidence type="ECO:0000256" key="1">
    <source>
        <dbReference type="SAM" id="Phobius"/>
    </source>
</evidence>
<proteinExistence type="predicted"/>
<dbReference type="OrthoDB" id="278295at2"/>
<keyword evidence="1" id="KW-0812">Transmembrane</keyword>
<name>A0A1I3FC75_9PLAN</name>